<feature type="region of interest" description="Disordered" evidence="1">
    <location>
        <begin position="117"/>
        <end position="148"/>
    </location>
</feature>
<dbReference type="Pfam" id="PF08316">
    <property type="entry name" value="Pal1"/>
    <property type="match status" value="1"/>
</dbReference>
<gene>
    <name evidence="2" type="ORF">MJAP1_004148</name>
</gene>
<proteinExistence type="predicted"/>
<feature type="compositionally biased region" description="Basic and acidic residues" evidence="1">
    <location>
        <begin position="189"/>
        <end position="199"/>
    </location>
</feature>
<dbReference type="EMBL" id="CP119966">
    <property type="protein sequence ID" value="WFD41153.1"/>
    <property type="molecule type" value="Genomic_DNA"/>
</dbReference>
<dbReference type="RefSeq" id="XP_060124050.1">
    <property type="nucleotide sequence ID" value="XM_060268067.1"/>
</dbReference>
<feature type="region of interest" description="Disordered" evidence="1">
    <location>
        <begin position="187"/>
        <end position="400"/>
    </location>
</feature>
<feature type="region of interest" description="Disordered" evidence="1">
    <location>
        <begin position="1"/>
        <end position="55"/>
    </location>
</feature>
<sequence>MSSRVSEGAPKPPPKSRKERSGFLAKMGRSDGRKNKHRISQYVEPVVQGEEDDSANTNRLDIIDQLDISGVHGASLFHHDSPYDACSPRSNLTNNRAAPIRAFDPSVDPVTNQLLNSHQRGGRTVEPASSQYRGHRAQASAPADPYNNSAALASTTSIGLESQSEAANPNAEFFGVAAEPWQDFATPSHADRRAYRDNETPSGRTSRSSTFADMETYLRGNTRPNPSVPPKENRATRFEDVVYKDEEPQEYTPRKSRGAPTQRSKSLIGRLRRLRVEPDEADRPDEELRRNSTVHGRSQTRTQAAGLSSPSTGLPPPVTNSTLPTTQQPELYQSSHAARSPVSPSETNGSVTPRMRRPVYAGSATTQYTTDAADYEIPSRSRNRRNMMSPPALPPKADAYEDAAPHTDYTEVVPDAEDGKANLGRSKSFFARLASSSRARVI</sequence>
<name>A0AAF0FA31_9BASI</name>
<dbReference type="PANTHER" id="PTHR28307">
    <property type="entry name" value="PROTEIN PAL1"/>
    <property type="match status" value="1"/>
</dbReference>
<dbReference type="AlphaFoldDB" id="A0AAF0FA31"/>
<dbReference type="PANTHER" id="PTHR28307:SF2">
    <property type="entry name" value="PROTEIN PAL1"/>
    <property type="match status" value="1"/>
</dbReference>
<protein>
    <submittedName>
        <fullName evidence="2">Uncharacterized protein</fullName>
    </submittedName>
</protein>
<accession>A0AAF0FA31</accession>
<feature type="compositionally biased region" description="Polar residues" evidence="1">
    <location>
        <begin position="200"/>
        <end position="211"/>
    </location>
</feature>
<keyword evidence="3" id="KW-1185">Reference proteome</keyword>
<evidence type="ECO:0000313" key="2">
    <source>
        <dbReference type="EMBL" id="WFD41153.1"/>
    </source>
</evidence>
<feature type="compositionally biased region" description="Polar residues" evidence="1">
    <location>
        <begin position="319"/>
        <end position="351"/>
    </location>
</feature>
<feature type="compositionally biased region" description="Polar residues" evidence="1">
    <location>
        <begin position="291"/>
        <end position="305"/>
    </location>
</feature>
<dbReference type="Proteomes" id="UP001217754">
    <property type="component" value="Chromosome 9"/>
</dbReference>
<dbReference type="GO" id="GO:0005737">
    <property type="term" value="C:cytoplasm"/>
    <property type="evidence" value="ECO:0007669"/>
    <property type="project" value="TreeGrafter"/>
</dbReference>
<organism evidence="2 3">
    <name type="scientific">Malassezia japonica</name>
    <dbReference type="NCBI Taxonomy" id="223818"/>
    <lineage>
        <taxon>Eukaryota</taxon>
        <taxon>Fungi</taxon>
        <taxon>Dikarya</taxon>
        <taxon>Basidiomycota</taxon>
        <taxon>Ustilaginomycotina</taxon>
        <taxon>Malasseziomycetes</taxon>
        <taxon>Malasseziales</taxon>
        <taxon>Malasseziaceae</taxon>
        <taxon>Malassezia</taxon>
    </lineage>
</organism>
<reference evidence="2" key="1">
    <citation type="submission" date="2023-03" db="EMBL/GenBank/DDBJ databases">
        <title>Mating type loci evolution in Malassezia.</title>
        <authorList>
            <person name="Coelho M.A."/>
        </authorList>
    </citation>
    <scope>NUCLEOTIDE SEQUENCE</scope>
    <source>
        <strain evidence="2">CBS 9431</strain>
    </source>
</reference>
<evidence type="ECO:0000313" key="3">
    <source>
        <dbReference type="Proteomes" id="UP001217754"/>
    </source>
</evidence>
<dbReference type="InterPro" id="IPR013226">
    <property type="entry name" value="Pal1"/>
</dbReference>
<dbReference type="GeneID" id="85227799"/>
<feature type="compositionally biased region" description="Basic and acidic residues" evidence="1">
    <location>
        <begin position="231"/>
        <end position="246"/>
    </location>
</feature>
<evidence type="ECO:0000256" key="1">
    <source>
        <dbReference type="SAM" id="MobiDB-lite"/>
    </source>
</evidence>